<evidence type="ECO:0000313" key="2">
    <source>
        <dbReference type="EMBL" id="GAA3220098.1"/>
    </source>
</evidence>
<evidence type="ECO:0000259" key="1">
    <source>
        <dbReference type="Pfam" id="PF13349"/>
    </source>
</evidence>
<reference evidence="3" key="1">
    <citation type="journal article" date="2019" name="Int. J. Syst. Evol. Microbiol.">
        <title>The Global Catalogue of Microorganisms (GCM) 10K type strain sequencing project: providing services to taxonomists for standard genome sequencing and annotation.</title>
        <authorList>
            <consortium name="The Broad Institute Genomics Platform"/>
            <consortium name="The Broad Institute Genome Sequencing Center for Infectious Disease"/>
            <person name="Wu L."/>
            <person name="Ma J."/>
        </authorList>
    </citation>
    <scope>NUCLEOTIDE SEQUENCE [LARGE SCALE GENOMIC DNA]</scope>
    <source>
        <strain evidence="3">JCM 9377</strain>
    </source>
</reference>
<dbReference type="Pfam" id="PF13349">
    <property type="entry name" value="DUF4097"/>
    <property type="match status" value="1"/>
</dbReference>
<feature type="domain" description="DUF4097" evidence="1">
    <location>
        <begin position="42"/>
        <end position="200"/>
    </location>
</feature>
<gene>
    <name evidence="2" type="ORF">GCM10010468_44480</name>
</gene>
<dbReference type="RefSeq" id="WP_344831436.1">
    <property type="nucleotide sequence ID" value="NZ_BAAAUV010000011.1"/>
</dbReference>
<sequence>MRWRIGGAVATVLVLAVGVGSVWMWLLRGSETTSRTLQRAASRLDFDFNDADLVIEPGPPGRIRVERELTWAIEKPEISEVWDGDTLRVKITCRTGVGGGCSAVYRIRIPAETAVNAVTGGGNIKFEDLTGTISARTGSGEIRLANTVGDLTLDNGSGNVRVTGSRSQRVHAVSGAGNVELGFTTAPSSITVKSGAGNIEVQVPPGQDYAVENKIGAGNSSIDVGRDPAALRKILVESGAGDVLVGYATG</sequence>
<dbReference type="Gene3D" id="2.160.20.120">
    <property type="match status" value="1"/>
</dbReference>
<comment type="caution">
    <text evidence="2">The sequence shown here is derived from an EMBL/GenBank/DDBJ whole genome shotgun (WGS) entry which is preliminary data.</text>
</comment>
<accession>A0ABP6QD42</accession>
<name>A0ABP6QD42_9ACTN</name>
<proteinExistence type="predicted"/>
<dbReference type="InterPro" id="IPR025164">
    <property type="entry name" value="Toastrack_DUF4097"/>
</dbReference>
<protein>
    <recommendedName>
        <fullName evidence="1">DUF4097 domain-containing protein</fullName>
    </recommendedName>
</protein>
<dbReference type="Proteomes" id="UP001501237">
    <property type="component" value="Unassembled WGS sequence"/>
</dbReference>
<organism evidence="2 3">
    <name type="scientific">Actinocorallia longicatena</name>
    <dbReference type="NCBI Taxonomy" id="111803"/>
    <lineage>
        <taxon>Bacteria</taxon>
        <taxon>Bacillati</taxon>
        <taxon>Actinomycetota</taxon>
        <taxon>Actinomycetes</taxon>
        <taxon>Streptosporangiales</taxon>
        <taxon>Thermomonosporaceae</taxon>
        <taxon>Actinocorallia</taxon>
    </lineage>
</organism>
<keyword evidence="3" id="KW-1185">Reference proteome</keyword>
<evidence type="ECO:0000313" key="3">
    <source>
        <dbReference type="Proteomes" id="UP001501237"/>
    </source>
</evidence>
<dbReference type="EMBL" id="BAAAUV010000011">
    <property type="protein sequence ID" value="GAA3220098.1"/>
    <property type="molecule type" value="Genomic_DNA"/>
</dbReference>